<feature type="region of interest" description="Disordered" evidence="5">
    <location>
        <begin position="369"/>
        <end position="400"/>
    </location>
</feature>
<dbReference type="InterPro" id="IPR003108">
    <property type="entry name" value="GAR_dom"/>
</dbReference>
<dbReference type="SUPFAM" id="SSF47576">
    <property type="entry name" value="Calponin-homology domain, CH-domain"/>
    <property type="match status" value="1"/>
</dbReference>
<proteinExistence type="predicted"/>
<feature type="compositionally biased region" description="Polar residues" evidence="5">
    <location>
        <begin position="2944"/>
        <end position="2967"/>
    </location>
</feature>
<organism evidence="7 8">
    <name type="scientific">Absidia repens</name>
    <dbReference type="NCBI Taxonomy" id="90262"/>
    <lineage>
        <taxon>Eukaryota</taxon>
        <taxon>Fungi</taxon>
        <taxon>Fungi incertae sedis</taxon>
        <taxon>Mucoromycota</taxon>
        <taxon>Mucoromycotina</taxon>
        <taxon>Mucoromycetes</taxon>
        <taxon>Mucorales</taxon>
        <taxon>Cunninghamellaceae</taxon>
        <taxon>Absidia</taxon>
    </lineage>
</organism>
<dbReference type="GO" id="GO:0008017">
    <property type="term" value="F:microtubule binding"/>
    <property type="evidence" value="ECO:0007669"/>
    <property type="project" value="InterPro"/>
</dbReference>
<dbReference type="Gene3D" id="1.10.418.10">
    <property type="entry name" value="Calponin-like domain"/>
    <property type="match status" value="1"/>
</dbReference>
<feature type="compositionally biased region" description="Polar residues" evidence="5">
    <location>
        <begin position="369"/>
        <end position="389"/>
    </location>
</feature>
<evidence type="ECO:0000256" key="2">
    <source>
        <dbReference type="ARBA" id="ARBA00022490"/>
    </source>
</evidence>
<dbReference type="SMART" id="SM00243">
    <property type="entry name" value="GAS2"/>
    <property type="match status" value="1"/>
</dbReference>
<dbReference type="PROSITE" id="PS51460">
    <property type="entry name" value="GAR"/>
    <property type="match status" value="1"/>
</dbReference>
<feature type="compositionally biased region" description="Low complexity" evidence="5">
    <location>
        <begin position="2729"/>
        <end position="2743"/>
    </location>
</feature>
<comment type="caution">
    <text evidence="7">The sequence shown here is derived from an EMBL/GenBank/DDBJ whole genome shotgun (WGS) entry which is preliminary data.</text>
</comment>
<dbReference type="EMBL" id="MCGE01000013">
    <property type="protein sequence ID" value="ORZ15326.1"/>
    <property type="molecule type" value="Genomic_DNA"/>
</dbReference>
<evidence type="ECO:0000256" key="4">
    <source>
        <dbReference type="SAM" id="Coils"/>
    </source>
</evidence>
<feature type="compositionally biased region" description="Low complexity" evidence="5">
    <location>
        <begin position="2973"/>
        <end position="3004"/>
    </location>
</feature>
<reference evidence="7 8" key="1">
    <citation type="submission" date="2016-07" db="EMBL/GenBank/DDBJ databases">
        <title>Pervasive Adenine N6-methylation of Active Genes in Fungi.</title>
        <authorList>
            <consortium name="DOE Joint Genome Institute"/>
            <person name="Mondo S.J."/>
            <person name="Dannebaum R.O."/>
            <person name="Kuo R.C."/>
            <person name="Labutti K."/>
            <person name="Haridas S."/>
            <person name="Kuo A."/>
            <person name="Salamov A."/>
            <person name="Ahrendt S.R."/>
            <person name="Lipzen A."/>
            <person name="Sullivan W."/>
            <person name="Andreopoulos W.B."/>
            <person name="Clum A."/>
            <person name="Lindquist E."/>
            <person name="Daum C."/>
            <person name="Ramamoorthy G.K."/>
            <person name="Gryganskyi A."/>
            <person name="Culley D."/>
            <person name="Magnuson J.K."/>
            <person name="James T.Y."/>
            <person name="O'Malley M.A."/>
            <person name="Stajich J.E."/>
            <person name="Spatafora J.W."/>
            <person name="Visel A."/>
            <person name="Grigoriev I.V."/>
        </authorList>
    </citation>
    <scope>NUCLEOTIDE SEQUENCE [LARGE SCALE GENOMIC DNA]</scope>
    <source>
        <strain evidence="7 8">NRRL 1336</strain>
    </source>
</reference>
<feature type="compositionally biased region" description="Polar residues" evidence="5">
    <location>
        <begin position="3028"/>
        <end position="3040"/>
    </location>
</feature>
<dbReference type="OrthoDB" id="2359410at2759"/>
<feature type="compositionally biased region" description="Polar residues" evidence="5">
    <location>
        <begin position="2751"/>
        <end position="2760"/>
    </location>
</feature>
<feature type="region of interest" description="Disordered" evidence="5">
    <location>
        <begin position="2704"/>
        <end position="2826"/>
    </location>
</feature>
<accession>A0A1X2IF92</accession>
<dbReference type="STRING" id="90262.A0A1X2IF92"/>
<dbReference type="Proteomes" id="UP000193560">
    <property type="component" value="Unassembled WGS sequence"/>
</dbReference>
<feature type="compositionally biased region" description="Polar residues" evidence="5">
    <location>
        <begin position="2769"/>
        <end position="2778"/>
    </location>
</feature>
<dbReference type="SUPFAM" id="SSF143575">
    <property type="entry name" value="GAS2 domain-like"/>
    <property type="match status" value="1"/>
</dbReference>
<feature type="coiled-coil region" evidence="4">
    <location>
        <begin position="2251"/>
        <end position="2321"/>
    </location>
</feature>
<name>A0A1X2IF92_9FUNG</name>
<evidence type="ECO:0000256" key="1">
    <source>
        <dbReference type="ARBA" id="ARBA00004245"/>
    </source>
</evidence>
<sequence length="3049" mass="346529">MLDNDTSISSDYTSTRYDLSLSNTTLSLSINVTSILSWVNDQLDDYIKLGKISSIRDLVTDWEDGRAFLCLAHRFYSFENSDADFESLMGDVGDKIESAADTVKLRTTVAFSVFERELGLAPPSTSPETPIPMYIAKVRHALLSLPPTANHSDTDSNDPWTQRTQAVLDTIQHTRQQLQVLGFRPSSLRDDTLKRPDPYVVPDIVSNQTANDDESLTDMHHAETNESNTPDGRAGNITGWEEDLAVMEQLLLDLHRVLDEYHFWAENHMHDDCGSDEFEIQTKINKRKALVQSVKNVHNSFQESLEHDQQVLGVFRKRALFTQATAPIRQDLDWVQAEMLKTTTTDSGIKELEARVLHAGVLLDQLVQQHSEGDHQSNSGSLPSAPNMDQQQQQQQQQQYVIQDDSDLLQQKDIHGAEVDALVKKHRLVQSWVADVRIWFVEAQRIRQWIGERIDILEKGSVPDGVSSQDLSISADEVEDLNTNLETLEKEVALFDKEDLSRLRKHVKDLTVANTKKKDLSPADTTTIEITFATLMTLDQLKHLLNRHSYDLQILTLRVFWESEYSKTTDWVAFKTSELGHFIKYQARWHGDPGLDDNDMGDNMVESTRSKSAIIDKLLEFEMEMSTFDQGQFTTTVNLYQELDDTSKVELPGFLESRQVDVEETFEALVHRVSFARRVVEQYLNMVDFMEASHRLLYTCMDRLCEKLVQQTGDVYALFLNQQTSNVISDDGSLTTTGDGKNSIHSTALDIQPLVDELTDIQDQAVRLITETAGRIPNTVTTDSRDQQENETGNDRVQLAVKSRSSELILFGESLEQKLNQYQQALQWHTQLNTVYTDLQQLQSQVTLDINAASRLLQDLIAIFGDQTLRLSSTQIQDNSDNWDQHLQNYKRQLDIHQNDYEKMNGDIQHMLDLHTQPSTTIPYDTSDAVRYLQDAASLAAAGLQKMKVVVTDQWESGLCMMKDRQTWEGQYHDVSQWIAVHEQKCQRLQMESTWSPDEQETSSDHMVDMASALKKDWDEFKLRSLSPLEDAFDRLVGGVSSCSETQWAAQRQRQDSLMVRADGVDGILNLIQALLEQRKAIILLCAGAQDLQSQGTRWLNLLKASVQQRHVEETSFTLDLFNTKVAELWKQWQSFDHDQLTRVTWNKHDDWGTLPDLNQHCDSVNDYASRQYRMLLSLSESLERWEIATHDIKNLRGDIKIWSDSIQSLSNQVVDIIDTMTMKKDTLLARLTVGHAMENSASGTTSGGDSQLDGSYQHLEDLDRLVQQWQDHEFDSLDADKLDLEHRVKMLMEVLSDLDYDGDGEEPLDILTDVNGSASLLKRTRSQCEALAQPLLSLVHQIAKTFDQRCIWNLEFMQLSSYSDQLQGCLRSLVLDKQNWMENITTVYSTDVMQHLMERVSGIVLDIGTDDHQRLLDSENNSYAMMEQMYHDISVVDLPDILPLPTVVLPTELQSRHTELQQSIPHLQLTLKQLDIGIKWLGTGASWLQQMDSQLESWRTLIGDLMNFTDCEAKWTVGPNAKRKSYLDTDGDIVTGGLLNLDVTLDDLGRRIGSLTDKVDVTVEELRNWESIQSNQGCGVDDISVLDGLKLWHQKSLELETYRSDARTYLSYASNLVDHSKTLQKWHEQIVSLKHHGNDAKAALLEENGNIGATELIQLVTTFDDRLTSLVDGTQNMNYPVPPTLSSQHLNTVAATNSNSYADDDDDDNDADLIIHQYIHSRHEQLKETSAYLHCLLDAKEQSARVKALVDGHITKALESLQWIKVTSEKLQQVVSGDISVCGLDLLESKLGMIHDLEKSKDLHADTYYYGLKDSANCCLEAIQLATDNNEGDGHGHGDDNSNMIQQELGRITHIQQQVEEDWYKLSECLQQQGDHLTKTLLQAKRTYWGDQVMEKCKAVDNQLLSISDSSLNSVTDEQLDQWQLDINEIKSVDLHHLSSLFGPDSGENSENDSRQALDDATNAHLQVENRMKQMHRNIQIKRQESKYSKLVLDLIDYIDNTKTKLMELQDKFGQLPIVVNMELDEAHYDQMKLVLDSMHADWTEHEQIYKEEGDLFLSTKCNLDDLGATTVVDQQHQQVLTGWIELQRELAKCDKYYYLTIQRRPILDTLHRASKILNDIDDSNDDDTKDQVDRIRRLMKDATNSMKLQQQTESSTMITDDEKKKCVDMDDIYQKRFDTLMDWVETVEQRIQARREQQQIGHLQQRYQDTDEKIKNLAEKELLALELPQPQSDSNLDANSETAFYGQQYQQWVKQMGSSEQTLQNLTQEAESMTDMMKSLAEFGQSVVDGLVPMHQEPLNNLEKRIQQQRRLLALIRHILAHRKSADNITLWLEHFRKAVDEMATCTKDSNKAVEEDINDLEAKLQGFEPVMASLCSMNKMIQDDETLDDKENSAASQWKQLAQSRFDEVESLRNESVNALEMGKKMALRTQNATSLARKFKYLINMMGDSRDQIEQIQASLSTYGTLSADSDHHNQQNRSSLFKLIPRNHDFSSAYDKLEAIETSLTTEGQTRRLEIDQLIEEHRQDQQGNDDNAKPFLQQRDEMDAAWTSIMDTINKTKHSLCDEKAIGKYLVMMDDIDVLLGSMDEVVLKASPQYHAISTDSKHSKAELQAKLIELNARYDYYKLNIQQDLQRADEYWTSTIANIASTNQDFNRLKAVIIQHRSAQKARWSKLSDHQVPARQLELKKAMASLGGIAKNTRLRKSSLPTRKAAATLTPHSQPLHSTTSSRLRPPSTVSTGVHPSIALNGQQRLRTVSSSSSLSSQNKQQNRPRQSTSATTSTSSLSTTSAKSGSSLSTKTTRSTSSTFRGSKKKAAGIATSRKPPNAYVAQAGNALDVEIGRIVNETPYQVKVKMVPGEVGRYWFGDDNPKLVYCRVLKSKMVMVRVGGGWAELSQFLRDHAKLEGEMIIPKQEDQHLLHTTMQEGYLETTTSLQRQRKQLMQEQMDQLKKPNSASYGSTLTVPTPEVSLSSSSSSSSIPIRKISRSTSSNKSSSSIQQNGYKDGDKFIAVDRHGKQLEVKMTRFSQRSALPTSTTNRRRKAVKP</sequence>
<feature type="compositionally biased region" description="Low complexity" evidence="5">
    <location>
        <begin position="2779"/>
        <end position="2813"/>
    </location>
</feature>
<feature type="region of interest" description="Disordered" evidence="5">
    <location>
        <begin position="777"/>
        <end position="796"/>
    </location>
</feature>
<gene>
    <name evidence="7" type="ORF">BCR42DRAFT_452175</name>
</gene>
<evidence type="ECO:0000256" key="3">
    <source>
        <dbReference type="ARBA" id="ARBA00023212"/>
    </source>
</evidence>
<dbReference type="Gene3D" id="3.30.920.20">
    <property type="entry name" value="Gas2-like domain"/>
    <property type="match status" value="1"/>
</dbReference>
<keyword evidence="2" id="KW-0963">Cytoplasm</keyword>
<feature type="compositionally biased region" description="Low complexity" evidence="5">
    <location>
        <begin position="390"/>
        <end position="399"/>
    </location>
</feature>
<dbReference type="GO" id="GO:0005856">
    <property type="term" value="C:cytoskeleton"/>
    <property type="evidence" value="ECO:0007669"/>
    <property type="project" value="UniProtKB-SubCell"/>
</dbReference>
<dbReference type="InterPro" id="IPR036534">
    <property type="entry name" value="GAR_dom_sf"/>
</dbReference>
<keyword evidence="3" id="KW-0206">Cytoskeleton</keyword>
<keyword evidence="4" id="KW-0175">Coiled coil</keyword>
<feature type="compositionally biased region" description="Basic and acidic residues" evidence="5">
    <location>
        <begin position="3007"/>
        <end position="3026"/>
    </location>
</feature>
<feature type="coiled-coil region" evidence="4">
    <location>
        <begin position="471"/>
        <end position="498"/>
    </location>
</feature>
<feature type="region of interest" description="Disordered" evidence="5">
    <location>
        <begin position="2944"/>
        <end position="3049"/>
    </location>
</feature>
<comment type="subcellular location">
    <subcellularLocation>
        <location evidence="1">Cytoplasm</location>
        <location evidence="1">Cytoskeleton</location>
    </subcellularLocation>
</comment>
<evidence type="ECO:0000313" key="8">
    <source>
        <dbReference type="Proteomes" id="UP000193560"/>
    </source>
</evidence>
<feature type="coiled-coil region" evidence="4">
    <location>
        <begin position="2195"/>
        <end position="2222"/>
    </location>
</feature>
<keyword evidence="8" id="KW-1185">Reference proteome</keyword>
<feature type="domain" description="GAR" evidence="6">
    <location>
        <begin position="2835"/>
        <end position="2909"/>
    </location>
</feature>
<protein>
    <recommendedName>
        <fullName evidence="6">GAR domain-containing protein</fullName>
    </recommendedName>
</protein>
<dbReference type="InterPro" id="IPR036872">
    <property type="entry name" value="CH_dom_sf"/>
</dbReference>
<evidence type="ECO:0000259" key="6">
    <source>
        <dbReference type="PROSITE" id="PS51460"/>
    </source>
</evidence>
<feature type="region of interest" description="Disordered" evidence="5">
    <location>
        <begin position="192"/>
        <end position="215"/>
    </location>
</feature>
<evidence type="ECO:0000313" key="7">
    <source>
        <dbReference type="EMBL" id="ORZ15326.1"/>
    </source>
</evidence>
<evidence type="ECO:0000256" key="5">
    <source>
        <dbReference type="SAM" id="MobiDB-lite"/>
    </source>
</evidence>
<dbReference type="Pfam" id="PF02187">
    <property type="entry name" value="GAS2"/>
    <property type="match status" value="1"/>
</dbReference>